<organism evidence="1">
    <name type="scientific">Eragrostis curvula streak virus</name>
    <dbReference type="NCBI Taxonomy" id="638358"/>
    <lineage>
        <taxon>Viruses</taxon>
        <taxon>Monodnaviria</taxon>
        <taxon>Shotokuvirae</taxon>
        <taxon>Cressdnaviricota</taxon>
        <taxon>Repensiviricetes</taxon>
        <taxon>Geplafuvirales</taxon>
        <taxon>Geminiviridae</taxon>
        <taxon>Eragrovirus</taxon>
        <taxon>Eragrovirus curvulae</taxon>
    </lineage>
</organism>
<dbReference type="EMBL" id="FJ665629">
    <property type="protein sequence ID" value="ACO88012.1"/>
    <property type="molecule type" value="Genomic_DNA"/>
</dbReference>
<dbReference type="Proteomes" id="UP000029774">
    <property type="component" value="Segment"/>
</dbReference>
<evidence type="ECO:0000313" key="3">
    <source>
        <dbReference type="Proteomes" id="UP000029774"/>
    </source>
</evidence>
<name>C3UV52_9GEMI</name>
<reference evidence="1 3" key="1">
    <citation type="journal article" date="2009" name="Virol. J.">
        <title>A highly divergent South African geminivirus species illuminates the ancient evolutionary history of this family.</title>
        <authorList>
            <person name="Varsani A."/>
            <person name="Shepherd D.N."/>
            <person name="Dent K."/>
            <person name="Monjane A.L."/>
            <person name="Rybicki E.P."/>
            <person name="Martin D.P."/>
        </authorList>
    </citation>
    <scope>NUCLEOTIDE SEQUENCE</scope>
    <source>
        <strain evidence="2">ECSV-ZA-Esc1-g382-2008</strain>
        <strain evidence="1">ECSV-ZA-Gre2-g256-2007</strain>
        <strain evidence="3">Isolate Eragrostis curvula/South Africa/g382/2008</strain>
    </source>
</reference>
<protein>
    <submittedName>
        <fullName evidence="1">Movement protein</fullName>
    </submittedName>
</protein>
<proteinExistence type="predicted"/>
<dbReference type="RefSeq" id="YP_002875757.1">
    <property type="nucleotide sequence ID" value="NC_012664.1"/>
</dbReference>
<dbReference type="EMBL" id="FJ665631">
    <property type="protein sequence ID" value="ACO88018.1"/>
    <property type="molecule type" value="Genomic_DNA"/>
</dbReference>
<keyword evidence="3" id="KW-1185">Reference proteome</keyword>
<accession>C3UV58</accession>
<dbReference type="KEGG" id="vg:11040001"/>
<sequence length="89" mass="10127">MSGPPPCDRTEPVQTIPLLLCHGRRSLPLCHAEVLPPQDLGQIRYLVKRFKARVLIRTIAEQYSGSSLADKLELIWTFCDTLQHEAEEE</sequence>
<accession>C3UV52</accession>
<evidence type="ECO:0000313" key="2">
    <source>
        <dbReference type="EMBL" id="ACO88018.1"/>
    </source>
</evidence>
<dbReference type="GeneID" id="11040001"/>
<evidence type="ECO:0000313" key="1">
    <source>
        <dbReference type="EMBL" id="ACO88012.1"/>
    </source>
</evidence>